<dbReference type="Gene3D" id="2.30.38.10">
    <property type="entry name" value="Luciferase, Domain 3"/>
    <property type="match status" value="1"/>
</dbReference>
<dbReference type="OrthoDB" id="1898221at2759"/>
<dbReference type="InterPro" id="IPR025110">
    <property type="entry name" value="AMP-bd_C"/>
</dbReference>
<dbReference type="Proteomes" id="UP000305067">
    <property type="component" value="Unassembled WGS sequence"/>
</dbReference>
<gene>
    <name evidence="5" type="ORF">BDV98DRAFT_557406</name>
</gene>
<reference evidence="5 6" key="1">
    <citation type="journal article" date="2019" name="Nat. Ecol. Evol.">
        <title>Megaphylogeny resolves global patterns of mushroom evolution.</title>
        <authorList>
            <person name="Varga T."/>
            <person name="Krizsan K."/>
            <person name="Foldi C."/>
            <person name="Dima B."/>
            <person name="Sanchez-Garcia M."/>
            <person name="Sanchez-Ramirez S."/>
            <person name="Szollosi G.J."/>
            <person name="Szarkandi J.G."/>
            <person name="Papp V."/>
            <person name="Albert L."/>
            <person name="Andreopoulos W."/>
            <person name="Angelini C."/>
            <person name="Antonin V."/>
            <person name="Barry K.W."/>
            <person name="Bougher N.L."/>
            <person name="Buchanan P."/>
            <person name="Buyck B."/>
            <person name="Bense V."/>
            <person name="Catcheside P."/>
            <person name="Chovatia M."/>
            <person name="Cooper J."/>
            <person name="Damon W."/>
            <person name="Desjardin D."/>
            <person name="Finy P."/>
            <person name="Geml J."/>
            <person name="Haridas S."/>
            <person name="Hughes K."/>
            <person name="Justo A."/>
            <person name="Karasinski D."/>
            <person name="Kautmanova I."/>
            <person name="Kiss B."/>
            <person name="Kocsube S."/>
            <person name="Kotiranta H."/>
            <person name="LaButti K.M."/>
            <person name="Lechner B.E."/>
            <person name="Liimatainen K."/>
            <person name="Lipzen A."/>
            <person name="Lukacs Z."/>
            <person name="Mihaltcheva S."/>
            <person name="Morgado L.N."/>
            <person name="Niskanen T."/>
            <person name="Noordeloos M.E."/>
            <person name="Ohm R.A."/>
            <person name="Ortiz-Santana B."/>
            <person name="Ovrebo C."/>
            <person name="Racz N."/>
            <person name="Riley R."/>
            <person name="Savchenko A."/>
            <person name="Shiryaev A."/>
            <person name="Soop K."/>
            <person name="Spirin V."/>
            <person name="Szebenyi C."/>
            <person name="Tomsovsky M."/>
            <person name="Tulloss R.E."/>
            <person name="Uehling J."/>
            <person name="Grigoriev I.V."/>
            <person name="Vagvolgyi C."/>
            <person name="Papp T."/>
            <person name="Martin F.M."/>
            <person name="Miettinen O."/>
            <person name="Hibbett D.S."/>
            <person name="Nagy L.G."/>
        </authorList>
    </citation>
    <scope>NUCLEOTIDE SEQUENCE [LARGE SCALE GENOMIC DNA]</scope>
    <source>
        <strain evidence="5 6">CBS 309.79</strain>
    </source>
</reference>
<feature type="domain" description="AMP-binding enzyme C-terminal" evidence="4">
    <location>
        <begin position="477"/>
        <end position="562"/>
    </location>
</feature>
<dbReference type="InterPro" id="IPR045851">
    <property type="entry name" value="AMP-bd_C_sf"/>
</dbReference>
<accession>A0A5C3R798</accession>
<dbReference type="AlphaFoldDB" id="A0A5C3R798"/>
<evidence type="ECO:0000313" key="5">
    <source>
        <dbReference type="EMBL" id="TFL07184.1"/>
    </source>
</evidence>
<evidence type="ECO:0000256" key="1">
    <source>
        <dbReference type="ARBA" id="ARBA00006432"/>
    </source>
</evidence>
<proteinExistence type="inferred from homology"/>
<dbReference type="SUPFAM" id="SSF56801">
    <property type="entry name" value="Acetyl-CoA synthetase-like"/>
    <property type="match status" value="1"/>
</dbReference>
<keyword evidence="2" id="KW-0436">Ligase</keyword>
<evidence type="ECO:0000259" key="3">
    <source>
        <dbReference type="Pfam" id="PF00501"/>
    </source>
</evidence>
<dbReference type="Gene3D" id="3.30.300.30">
    <property type="match status" value="1"/>
</dbReference>
<dbReference type="PANTHER" id="PTHR24096">
    <property type="entry name" value="LONG-CHAIN-FATTY-ACID--COA LIGASE"/>
    <property type="match status" value="1"/>
</dbReference>
<evidence type="ECO:0000256" key="2">
    <source>
        <dbReference type="ARBA" id="ARBA00022598"/>
    </source>
</evidence>
<sequence>MSRIYRSKHQSVQIPECSLFTYLFKEQDKLVGGWDGSIAAYVDAATGTTLTRKFIRDTALSLGHGLLHNQRFPLKKGDTVMVFSPNSVAFPVIFHGTVAAGMRATLANSAYTAPELEYQYKDSQAKVVFTTEEGLAIVLDMFKRIGLSPPEAAPRIIVIDTGFSWAGGPHVEPSLAVTSFVSLGDLLKKGRLSEEAKFDGRNAHETVLLCYSSGTTGKPKGVETTHHNIISLIQMLPAVFPTREAEDRLLGILPLYHIYGATKLMMLPLNLGIPMYLMTRFEPVQFCQNIEKYKITHSLIVPPVMVLLARLPIVEKFDLSTVRILISGAAPLGDLLVKDVMNRLLALRKGKSKTPLAILQGYGLTETSPTTHMLPQPDTLRKIGSIGQLLPNLECRLVADDEEHDVADGEPGEIWIRGPTVMKGYLNNPSATKNSITPDKWFKTGDIAIQDKDGYYYVVDRKKELVKYKGFQVPPAELESVLLSHPDIADCAVIGVYDEKQATELPRAYVVHANPSSLKAEAEKIQFGSSVVRWMESRVAKHKYLRGGVVLIDAVPKSAAGKILRRELREKAKADVAKGGDVNAKL</sequence>
<dbReference type="CDD" id="cd05911">
    <property type="entry name" value="Firefly_Luc_like"/>
    <property type="match status" value="1"/>
</dbReference>
<dbReference type="Pfam" id="PF00501">
    <property type="entry name" value="AMP-binding"/>
    <property type="match status" value="1"/>
</dbReference>
<dbReference type="InterPro" id="IPR020845">
    <property type="entry name" value="AMP-binding_CS"/>
</dbReference>
<evidence type="ECO:0000313" key="6">
    <source>
        <dbReference type="Proteomes" id="UP000305067"/>
    </source>
</evidence>
<dbReference type="PANTHER" id="PTHR24096:SF149">
    <property type="entry name" value="AMP-BINDING DOMAIN-CONTAINING PROTEIN-RELATED"/>
    <property type="match status" value="1"/>
</dbReference>
<dbReference type="GO" id="GO:0016405">
    <property type="term" value="F:CoA-ligase activity"/>
    <property type="evidence" value="ECO:0007669"/>
    <property type="project" value="TreeGrafter"/>
</dbReference>
<comment type="similarity">
    <text evidence="1">Belongs to the ATP-dependent AMP-binding enzyme family.</text>
</comment>
<dbReference type="EMBL" id="ML178814">
    <property type="protein sequence ID" value="TFL07184.1"/>
    <property type="molecule type" value="Genomic_DNA"/>
</dbReference>
<dbReference type="InterPro" id="IPR000873">
    <property type="entry name" value="AMP-dep_synth/lig_dom"/>
</dbReference>
<dbReference type="Gene3D" id="3.40.50.980">
    <property type="match status" value="2"/>
</dbReference>
<name>A0A5C3R798_9AGAR</name>
<feature type="domain" description="AMP-dependent synthetase/ligase" evidence="3">
    <location>
        <begin position="40"/>
        <end position="426"/>
    </location>
</feature>
<dbReference type="PROSITE" id="PS00455">
    <property type="entry name" value="AMP_BINDING"/>
    <property type="match status" value="1"/>
</dbReference>
<dbReference type="STRING" id="1884261.A0A5C3R798"/>
<keyword evidence="6" id="KW-1185">Reference proteome</keyword>
<evidence type="ECO:0000259" key="4">
    <source>
        <dbReference type="Pfam" id="PF13193"/>
    </source>
</evidence>
<organism evidence="5 6">
    <name type="scientific">Pterulicium gracile</name>
    <dbReference type="NCBI Taxonomy" id="1884261"/>
    <lineage>
        <taxon>Eukaryota</taxon>
        <taxon>Fungi</taxon>
        <taxon>Dikarya</taxon>
        <taxon>Basidiomycota</taxon>
        <taxon>Agaricomycotina</taxon>
        <taxon>Agaricomycetes</taxon>
        <taxon>Agaricomycetidae</taxon>
        <taxon>Agaricales</taxon>
        <taxon>Pleurotineae</taxon>
        <taxon>Pterulaceae</taxon>
        <taxon>Pterulicium</taxon>
    </lineage>
</organism>
<dbReference type="Pfam" id="PF13193">
    <property type="entry name" value="AMP-binding_C"/>
    <property type="match status" value="1"/>
</dbReference>
<protein>
    <submittedName>
        <fullName evidence="5">AMP binding protein</fullName>
    </submittedName>
</protein>